<keyword evidence="3" id="KW-1185">Reference proteome</keyword>
<keyword evidence="1" id="KW-0812">Transmembrane</keyword>
<name>A0ABS1EAK2_9BURK</name>
<gene>
    <name evidence="2" type="ORF">JHL22_04905</name>
</gene>
<evidence type="ECO:0000313" key="2">
    <source>
        <dbReference type="EMBL" id="MBK1780549.1"/>
    </source>
</evidence>
<proteinExistence type="predicted"/>
<dbReference type="EMBL" id="JAENGP010000004">
    <property type="protein sequence ID" value="MBK1780549.1"/>
    <property type="molecule type" value="Genomic_DNA"/>
</dbReference>
<dbReference type="Proteomes" id="UP000635316">
    <property type="component" value="Unassembled WGS sequence"/>
</dbReference>
<evidence type="ECO:0008006" key="4">
    <source>
        <dbReference type="Google" id="ProtNLM"/>
    </source>
</evidence>
<dbReference type="RefSeq" id="WP_200234538.1">
    <property type="nucleotide sequence ID" value="NZ_JAENGP010000004.1"/>
</dbReference>
<sequence length="86" mass="10144">MSEYVMLTYIVVLVCIVVGAFNRTFDASLLQRIALFIISIWLCWRLWLVWEHGWAHPHEPMISSALALYAVATIKKTIWYKHHDKK</sequence>
<feature type="transmembrane region" description="Helical" evidence="1">
    <location>
        <begin position="6"/>
        <end position="22"/>
    </location>
</feature>
<feature type="transmembrane region" description="Helical" evidence="1">
    <location>
        <begin position="62"/>
        <end position="80"/>
    </location>
</feature>
<comment type="caution">
    <text evidence="2">The sequence shown here is derived from an EMBL/GenBank/DDBJ whole genome shotgun (WGS) entry which is preliminary data.</text>
</comment>
<reference evidence="2 3" key="1">
    <citation type="submission" date="2020-12" db="EMBL/GenBank/DDBJ databases">
        <authorList>
            <person name="Lu T."/>
            <person name="Wang Q."/>
            <person name="Han X."/>
        </authorList>
    </citation>
    <scope>NUCLEOTIDE SEQUENCE [LARGE SCALE GENOMIC DNA]</scope>
    <source>
        <strain evidence="2 3">WQ 585</strain>
    </source>
</reference>
<feature type="transmembrane region" description="Helical" evidence="1">
    <location>
        <begin position="29"/>
        <end position="50"/>
    </location>
</feature>
<accession>A0ABS1EAK2</accession>
<organism evidence="2 3">
    <name type="scientific">Advenella mandrilli</name>
    <dbReference type="NCBI Taxonomy" id="2800330"/>
    <lineage>
        <taxon>Bacteria</taxon>
        <taxon>Pseudomonadati</taxon>
        <taxon>Pseudomonadota</taxon>
        <taxon>Betaproteobacteria</taxon>
        <taxon>Burkholderiales</taxon>
        <taxon>Alcaligenaceae</taxon>
    </lineage>
</organism>
<evidence type="ECO:0000313" key="3">
    <source>
        <dbReference type="Proteomes" id="UP000635316"/>
    </source>
</evidence>
<keyword evidence="1" id="KW-1133">Transmembrane helix</keyword>
<evidence type="ECO:0000256" key="1">
    <source>
        <dbReference type="SAM" id="Phobius"/>
    </source>
</evidence>
<keyword evidence="1" id="KW-0472">Membrane</keyword>
<protein>
    <recommendedName>
        <fullName evidence="4">Holin</fullName>
    </recommendedName>
</protein>